<organism evidence="1 2">
    <name type="scientific">Marasmius crinis-equi</name>
    <dbReference type="NCBI Taxonomy" id="585013"/>
    <lineage>
        <taxon>Eukaryota</taxon>
        <taxon>Fungi</taxon>
        <taxon>Dikarya</taxon>
        <taxon>Basidiomycota</taxon>
        <taxon>Agaricomycotina</taxon>
        <taxon>Agaricomycetes</taxon>
        <taxon>Agaricomycetidae</taxon>
        <taxon>Agaricales</taxon>
        <taxon>Marasmiineae</taxon>
        <taxon>Marasmiaceae</taxon>
        <taxon>Marasmius</taxon>
    </lineage>
</organism>
<feature type="non-terminal residue" evidence="1">
    <location>
        <position position="1"/>
    </location>
</feature>
<evidence type="ECO:0000313" key="1">
    <source>
        <dbReference type="EMBL" id="KAL0568314.1"/>
    </source>
</evidence>
<name>A0ABR3EZF1_9AGAR</name>
<sequence>IVVKVLQTKPPNNLNPENLSQRDRKALRAMRIFTDAINFETADPAYPSIHENWSKRWATSFCRETLDGHPPSTHEDEAVVFEILAVTPLSPTIHCTKPTKWAVSGSTPTSSYVYSQCTSFGDGDLASWPYQRSTQA</sequence>
<gene>
    <name evidence="1" type="ORF">V5O48_013673</name>
</gene>
<protein>
    <submittedName>
        <fullName evidence="1">Uncharacterized protein</fullName>
    </submittedName>
</protein>
<comment type="caution">
    <text evidence="1">The sequence shown here is derived from an EMBL/GenBank/DDBJ whole genome shotgun (WGS) entry which is preliminary data.</text>
</comment>
<keyword evidence="2" id="KW-1185">Reference proteome</keyword>
<accession>A0ABR3EZF1</accession>
<reference evidence="1 2" key="1">
    <citation type="submission" date="2024-02" db="EMBL/GenBank/DDBJ databases">
        <title>A draft genome for the cacao thread blight pathogen Marasmius crinis-equi.</title>
        <authorList>
            <person name="Cohen S.P."/>
            <person name="Baruah I.K."/>
            <person name="Amoako-Attah I."/>
            <person name="Bukari Y."/>
            <person name="Meinhardt L.W."/>
            <person name="Bailey B.A."/>
        </authorList>
    </citation>
    <scope>NUCLEOTIDE SEQUENCE [LARGE SCALE GENOMIC DNA]</scope>
    <source>
        <strain evidence="1 2">GH-76</strain>
    </source>
</reference>
<evidence type="ECO:0000313" key="2">
    <source>
        <dbReference type="Proteomes" id="UP001465976"/>
    </source>
</evidence>
<dbReference type="Proteomes" id="UP001465976">
    <property type="component" value="Unassembled WGS sequence"/>
</dbReference>
<proteinExistence type="predicted"/>
<dbReference type="EMBL" id="JBAHYK010001366">
    <property type="protein sequence ID" value="KAL0568314.1"/>
    <property type="molecule type" value="Genomic_DNA"/>
</dbReference>